<dbReference type="PANTHER" id="PTHR24023">
    <property type="entry name" value="COLLAGEN ALPHA"/>
    <property type="match status" value="1"/>
</dbReference>
<dbReference type="InterPro" id="IPR008983">
    <property type="entry name" value="Tumour_necrosis_fac-like_dom"/>
</dbReference>
<evidence type="ECO:0000256" key="1">
    <source>
        <dbReference type="SAM" id="MobiDB-lite"/>
    </source>
</evidence>
<name>A0A2B6SBW9_9BACI</name>
<feature type="domain" description="BclA C-terminal" evidence="2">
    <location>
        <begin position="213"/>
        <end position="329"/>
    </location>
</feature>
<dbReference type="GO" id="GO:0030020">
    <property type="term" value="F:extracellular matrix structural constituent conferring tensile strength"/>
    <property type="evidence" value="ECO:0007669"/>
    <property type="project" value="TreeGrafter"/>
</dbReference>
<dbReference type="PANTHER" id="PTHR24023:SF1095">
    <property type="entry name" value="EGF-LIKE DOMAIN-CONTAINING PROTEIN"/>
    <property type="match status" value="1"/>
</dbReference>
<protein>
    <recommendedName>
        <fullName evidence="2">BclA C-terminal domain-containing protein</fullName>
    </recommendedName>
</protein>
<feature type="compositionally biased region" description="Low complexity" evidence="1">
    <location>
        <begin position="51"/>
        <end position="67"/>
    </location>
</feature>
<feature type="compositionally biased region" description="Low complexity" evidence="1">
    <location>
        <begin position="27"/>
        <end position="39"/>
    </location>
</feature>
<evidence type="ECO:0000313" key="3">
    <source>
        <dbReference type="EMBL" id="PGD38959.1"/>
    </source>
</evidence>
<dbReference type="Gene3D" id="2.60.120.40">
    <property type="match status" value="1"/>
</dbReference>
<dbReference type="InterPro" id="IPR041415">
    <property type="entry name" value="BclA_C"/>
</dbReference>
<dbReference type="InterPro" id="IPR050149">
    <property type="entry name" value="Collagen_superfamily"/>
</dbReference>
<feature type="compositionally biased region" description="Low complexity" evidence="1">
    <location>
        <begin position="186"/>
        <end position="199"/>
    </location>
</feature>
<evidence type="ECO:0000313" key="4">
    <source>
        <dbReference type="Proteomes" id="UP000223472"/>
    </source>
</evidence>
<dbReference type="GO" id="GO:0005615">
    <property type="term" value="C:extracellular space"/>
    <property type="evidence" value="ECO:0007669"/>
    <property type="project" value="TreeGrafter"/>
</dbReference>
<dbReference type="GO" id="GO:0031012">
    <property type="term" value="C:extracellular matrix"/>
    <property type="evidence" value="ECO:0007669"/>
    <property type="project" value="TreeGrafter"/>
</dbReference>
<dbReference type="Proteomes" id="UP000223472">
    <property type="component" value="Unassembled WGS sequence"/>
</dbReference>
<comment type="caution">
    <text evidence="3">The sequence shown here is derived from an EMBL/GenBank/DDBJ whole genome shotgun (WGS) entry which is preliminary data.</text>
</comment>
<dbReference type="AlphaFoldDB" id="A0A2B6SBW9"/>
<sequence>MSKFKKNCHIPFPCAFPLPQIGPTGITGAIGPTGITGATGPSGGPPGPTGPTGITGATGPTGITGVTGPSGGPPGPTGPTGITGATGPSGGPPGPTGITGATGPSGGPPGPTGPTGITGATGPSGGPPGPTGPTGLPGTVGPPGPTGPTGITGATGPSGGPPGPTGPTGITGATGPSGGPPGPTGPTGLPGTVGATGPTGPTGLTVSGLSHYAYVFNTAAQVVALEAPILFNSHGRMTSGFTHTLGTSQLMVLTAGDYKISFSVSGVEPNQFTLFLNGAPVTSAVYGSGAGTQPNNGQTILALAAGDIITLNNHTSAAAVTLQTLAGGTQTNINASIVIEKLI</sequence>
<dbReference type="EMBL" id="NVIY01000008">
    <property type="protein sequence ID" value="PGD38959.1"/>
    <property type="molecule type" value="Genomic_DNA"/>
</dbReference>
<dbReference type="RefSeq" id="WP_098707434.1">
    <property type="nucleotide sequence ID" value="NZ_NVIY01000008.1"/>
</dbReference>
<reference evidence="3 4" key="1">
    <citation type="submission" date="2017-09" db="EMBL/GenBank/DDBJ databases">
        <title>Large-scale bioinformatics analysis of Bacillus genomes uncovers conserved roles of natural products in bacterial physiology.</title>
        <authorList>
            <consortium name="Agbiome Team Llc"/>
            <person name="Bleich R.M."/>
            <person name="Grubbs K.J."/>
            <person name="Santa Maria K.C."/>
            <person name="Allen S.E."/>
            <person name="Farag S."/>
            <person name="Shank E.A."/>
            <person name="Bowers A."/>
        </authorList>
    </citation>
    <scope>NUCLEOTIDE SEQUENCE [LARGE SCALE GENOMIC DNA]</scope>
    <source>
        <strain evidence="3 4">AFS065610</strain>
    </source>
</reference>
<organism evidence="3 4">
    <name type="scientific">Bacillus wiedmannii</name>
    <dbReference type="NCBI Taxonomy" id="1890302"/>
    <lineage>
        <taxon>Bacteria</taxon>
        <taxon>Bacillati</taxon>
        <taxon>Bacillota</taxon>
        <taxon>Bacilli</taxon>
        <taxon>Bacillales</taxon>
        <taxon>Bacillaceae</taxon>
        <taxon>Bacillus</taxon>
        <taxon>Bacillus cereus group</taxon>
    </lineage>
</organism>
<evidence type="ECO:0000259" key="2">
    <source>
        <dbReference type="Pfam" id="PF18573"/>
    </source>
</evidence>
<dbReference type="GO" id="GO:0030198">
    <property type="term" value="P:extracellular matrix organization"/>
    <property type="evidence" value="ECO:0007669"/>
    <property type="project" value="TreeGrafter"/>
</dbReference>
<gene>
    <name evidence="3" type="ORF">COM27_05290</name>
</gene>
<dbReference type="Pfam" id="PF18573">
    <property type="entry name" value="BclA_C"/>
    <property type="match status" value="1"/>
</dbReference>
<accession>A0A2B6SBW9</accession>
<proteinExistence type="predicted"/>
<feature type="region of interest" description="Disordered" evidence="1">
    <location>
        <begin position="27"/>
        <end position="199"/>
    </location>
</feature>